<reference evidence="2 3" key="1">
    <citation type="submission" date="2016-07" db="EMBL/GenBank/DDBJ databases">
        <title>Pervasive Adenine N6-methylation of Active Genes in Fungi.</title>
        <authorList>
            <consortium name="DOE Joint Genome Institute"/>
            <person name="Mondo S.J."/>
            <person name="Dannebaum R.O."/>
            <person name="Kuo R.C."/>
            <person name="Labutti K."/>
            <person name="Haridas S."/>
            <person name="Kuo A."/>
            <person name="Salamov A."/>
            <person name="Ahrendt S.R."/>
            <person name="Lipzen A."/>
            <person name="Sullivan W."/>
            <person name="Andreopoulos W.B."/>
            <person name="Clum A."/>
            <person name="Lindquist E."/>
            <person name="Daum C."/>
            <person name="Ramamoorthy G.K."/>
            <person name="Gryganskyi A."/>
            <person name="Culley D."/>
            <person name="Magnuson J.K."/>
            <person name="James T.Y."/>
            <person name="O'Malley M.A."/>
            <person name="Stajich J.E."/>
            <person name="Spatafora J.W."/>
            <person name="Visel A."/>
            <person name="Grigoriev I.V."/>
        </authorList>
    </citation>
    <scope>NUCLEOTIDE SEQUENCE [LARGE SCALE GENOMIC DNA]</scope>
    <source>
        <strain evidence="2 3">62-1032</strain>
    </source>
</reference>
<keyword evidence="3" id="KW-1185">Reference proteome</keyword>
<name>A0A1Y2FEH5_9BASI</name>
<feature type="transmembrane region" description="Helical" evidence="1">
    <location>
        <begin position="12"/>
        <end position="38"/>
    </location>
</feature>
<evidence type="ECO:0000313" key="2">
    <source>
        <dbReference type="EMBL" id="ORY81814.1"/>
    </source>
</evidence>
<keyword evidence="1" id="KW-0812">Transmembrane</keyword>
<sequence length="361" mass="39181">MPLRLTYNPALPFSLAATLWLAAFWLSGLVGLIVFNFLTQSRALQCTSYPSSDYIADKCQPTPISFFSTFYTRPLTTGAVGSIGLVPWTVNGVASPSSNGPIDYSILSLNWTANPLQCAMFEQSLVLHLDSESSTMSSCYYCGPDLRILCTSVDSERTSVPVQSQRAYQALLLEYNKLLVQLHAVATTAYSNASVLSLRMDRHVKLEGVEDGVLPYNETSLGVYLGTTTSFMPITPTDANTALASIASAAEALSDIIETATSQDLQPDDPSTGVQRTLLVSYICKQCTKVRKPWVEIFAIVLAAVSAVLTPAFTLAKLLTEWLTVKPDDDQAYQPAAVALDPYGQPVHPPLLYKRRSSGVV</sequence>
<evidence type="ECO:0000313" key="3">
    <source>
        <dbReference type="Proteomes" id="UP000193467"/>
    </source>
</evidence>
<dbReference type="OrthoDB" id="2540009at2759"/>
<protein>
    <submittedName>
        <fullName evidence="2">Uncharacterized protein</fullName>
    </submittedName>
</protein>
<evidence type="ECO:0000256" key="1">
    <source>
        <dbReference type="SAM" id="Phobius"/>
    </source>
</evidence>
<dbReference type="AlphaFoldDB" id="A0A1Y2FEH5"/>
<comment type="caution">
    <text evidence="2">The sequence shown here is derived from an EMBL/GenBank/DDBJ whole genome shotgun (WGS) entry which is preliminary data.</text>
</comment>
<proteinExistence type="predicted"/>
<keyword evidence="1" id="KW-1133">Transmembrane helix</keyword>
<keyword evidence="1" id="KW-0472">Membrane</keyword>
<organism evidence="2 3">
    <name type="scientific">Leucosporidium creatinivorum</name>
    <dbReference type="NCBI Taxonomy" id="106004"/>
    <lineage>
        <taxon>Eukaryota</taxon>
        <taxon>Fungi</taxon>
        <taxon>Dikarya</taxon>
        <taxon>Basidiomycota</taxon>
        <taxon>Pucciniomycotina</taxon>
        <taxon>Microbotryomycetes</taxon>
        <taxon>Leucosporidiales</taxon>
        <taxon>Leucosporidium</taxon>
    </lineage>
</organism>
<accession>A0A1Y2FEH5</accession>
<gene>
    <name evidence="2" type="ORF">BCR35DRAFT_352315</name>
</gene>
<dbReference type="EMBL" id="MCGR01000022">
    <property type="protein sequence ID" value="ORY81814.1"/>
    <property type="molecule type" value="Genomic_DNA"/>
</dbReference>
<dbReference type="Proteomes" id="UP000193467">
    <property type="component" value="Unassembled WGS sequence"/>
</dbReference>
<dbReference type="InParanoid" id="A0A1Y2FEH5"/>
<feature type="transmembrane region" description="Helical" evidence="1">
    <location>
        <begin position="294"/>
        <end position="316"/>
    </location>
</feature>